<accession>A0AB33Z3T6</accession>
<organism evidence="2 3">
    <name type="scientific">Cycloclasticus pugetii</name>
    <dbReference type="NCBI Taxonomy" id="34068"/>
    <lineage>
        <taxon>Bacteria</taxon>
        <taxon>Pseudomonadati</taxon>
        <taxon>Pseudomonadota</taxon>
        <taxon>Gammaproteobacteria</taxon>
        <taxon>Thiotrichales</taxon>
        <taxon>Piscirickettsiaceae</taxon>
        <taxon>Cycloclasticus</taxon>
    </lineage>
</organism>
<gene>
    <name evidence="2" type="ORF">L196_00500</name>
</gene>
<dbReference type="Proteomes" id="UP000015462">
    <property type="component" value="Unassembled WGS sequence"/>
</dbReference>
<reference evidence="2 3" key="1">
    <citation type="journal article" date="2013" name="Genome Announc.">
        <title>Genome Sequence of the Pyrene- and Fluoranthene-Degrading Bacterium Cycloclasticus sp. Strain PY97M.</title>
        <authorList>
            <person name="Cui Z."/>
            <person name="Xu G."/>
            <person name="Li Q."/>
            <person name="Gao W."/>
            <person name="Zheng L."/>
        </authorList>
    </citation>
    <scope>NUCLEOTIDE SEQUENCE [LARGE SCALE GENOMIC DNA]</scope>
    <source>
        <strain evidence="2 3">PY97M</strain>
    </source>
</reference>
<sequence>MKYFLTTVIILFSILVNSFLLAGTLFWGTIACLYIDLGLLLSTYIVCVIYWMKNTSSVVKIKTRCLFIAYVGLGICLHGIYMGITGNHFYKGTLSQTHAVRVLLNTLGAEYGAWAPASLLLFTGAAMIFISARKLLIHNKHFKADAQKAARPLN</sequence>
<dbReference type="PROSITE" id="PS51257">
    <property type="entry name" value="PROKAR_LIPOPROTEIN"/>
    <property type="match status" value="1"/>
</dbReference>
<feature type="transmembrane region" description="Helical" evidence="1">
    <location>
        <begin position="111"/>
        <end position="132"/>
    </location>
</feature>
<dbReference type="AlphaFoldDB" id="A0AB33Z3T6"/>
<proteinExistence type="predicted"/>
<keyword evidence="1" id="KW-0472">Membrane</keyword>
<feature type="transmembrane region" description="Helical" evidence="1">
    <location>
        <begin position="64"/>
        <end position="84"/>
    </location>
</feature>
<protein>
    <submittedName>
        <fullName evidence="2">Uncharacterized protein</fullName>
    </submittedName>
</protein>
<name>A0AB33Z3T6_9GAMM</name>
<keyword evidence="1" id="KW-0812">Transmembrane</keyword>
<dbReference type="EMBL" id="ASHL01000001">
    <property type="protein sequence ID" value="EPD13933.1"/>
    <property type="molecule type" value="Genomic_DNA"/>
</dbReference>
<keyword evidence="1" id="KW-1133">Transmembrane helix</keyword>
<evidence type="ECO:0000256" key="1">
    <source>
        <dbReference type="SAM" id="Phobius"/>
    </source>
</evidence>
<feature type="transmembrane region" description="Helical" evidence="1">
    <location>
        <begin position="7"/>
        <end position="27"/>
    </location>
</feature>
<feature type="transmembrane region" description="Helical" evidence="1">
    <location>
        <begin position="33"/>
        <end position="52"/>
    </location>
</feature>
<comment type="caution">
    <text evidence="2">The sequence shown here is derived from an EMBL/GenBank/DDBJ whole genome shotgun (WGS) entry which is preliminary data.</text>
</comment>
<keyword evidence="3" id="KW-1185">Reference proteome</keyword>
<evidence type="ECO:0000313" key="2">
    <source>
        <dbReference type="EMBL" id="EPD13933.1"/>
    </source>
</evidence>
<evidence type="ECO:0000313" key="3">
    <source>
        <dbReference type="Proteomes" id="UP000015462"/>
    </source>
</evidence>